<keyword evidence="8" id="KW-0902">Two-component regulatory system</keyword>
<reference evidence="13" key="2">
    <citation type="journal article" date="2021" name="Mar. Drugs">
        <title>Genome Reduction and Secondary Metabolism of the Marine Sponge-Associated Cyanobacterium Leptothoe.</title>
        <authorList>
            <person name="Konstantinou D."/>
            <person name="Popin R.V."/>
            <person name="Fewer D.P."/>
            <person name="Sivonen K."/>
            <person name="Gkelis S."/>
        </authorList>
    </citation>
    <scope>NUCLEOTIDE SEQUENCE</scope>
    <source>
        <strain evidence="13">TAU-MAC 1115</strain>
    </source>
</reference>
<evidence type="ECO:0000256" key="3">
    <source>
        <dbReference type="ARBA" id="ARBA00022553"/>
    </source>
</evidence>
<keyword evidence="7" id="KW-0067">ATP-binding</keyword>
<dbReference type="Proteomes" id="UP000717364">
    <property type="component" value="Unassembled WGS sequence"/>
</dbReference>
<dbReference type="PANTHER" id="PTHR43065:SF10">
    <property type="entry name" value="PEROXIDE STRESS-ACTIVATED HISTIDINE KINASE MAK3"/>
    <property type="match status" value="1"/>
</dbReference>
<name>A0A947DIW2_9CYAN</name>
<dbReference type="Gene3D" id="1.10.287.130">
    <property type="match status" value="1"/>
</dbReference>
<evidence type="ECO:0000256" key="2">
    <source>
        <dbReference type="ARBA" id="ARBA00012438"/>
    </source>
</evidence>
<keyword evidence="10" id="KW-0175">Coiled coil</keyword>
<dbReference type="GO" id="GO:0005524">
    <property type="term" value="F:ATP binding"/>
    <property type="evidence" value="ECO:0007669"/>
    <property type="project" value="UniProtKB-KW"/>
</dbReference>
<dbReference type="InterPro" id="IPR003661">
    <property type="entry name" value="HisK_dim/P_dom"/>
</dbReference>
<evidence type="ECO:0000256" key="6">
    <source>
        <dbReference type="ARBA" id="ARBA00022777"/>
    </source>
</evidence>
<evidence type="ECO:0000256" key="8">
    <source>
        <dbReference type="ARBA" id="ARBA00023012"/>
    </source>
</evidence>
<protein>
    <recommendedName>
        <fullName evidence="2">histidine kinase</fullName>
        <ecNumber evidence="2">2.7.13.3</ecNumber>
    </recommendedName>
</protein>
<keyword evidence="3 9" id="KW-0597">Phosphoprotein</keyword>
<evidence type="ECO:0000313" key="13">
    <source>
        <dbReference type="EMBL" id="MBT9317896.1"/>
    </source>
</evidence>
<feature type="modified residue" description="4-aspartylphosphate" evidence="9">
    <location>
        <position position="59"/>
    </location>
</feature>
<dbReference type="Pfam" id="PF02518">
    <property type="entry name" value="HATPase_c"/>
    <property type="match status" value="1"/>
</dbReference>
<dbReference type="AlphaFoldDB" id="A0A947DIW2"/>
<dbReference type="SMART" id="SM00448">
    <property type="entry name" value="REC"/>
    <property type="match status" value="1"/>
</dbReference>
<evidence type="ECO:0000259" key="11">
    <source>
        <dbReference type="PROSITE" id="PS50109"/>
    </source>
</evidence>
<organism evidence="13 14">
    <name type="scientific">Leptothoe spongobia TAU-MAC 1115</name>
    <dbReference type="NCBI Taxonomy" id="1967444"/>
    <lineage>
        <taxon>Bacteria</taxon>
        <taxon>Bacillati</taxon>
        <taxon>Cyanobacteriota</taxon>
        <taxon>Cyanophyceae</taxon>
        <taxon>Nodosilineales</taxon>
        <taxon>Cymatolegaceae</taxon>
        <taxon>Leptothoe</taxon>
        <taxon>Leptothoe spongobia</taxon>
    </lineage>
</organism>
<feature type="coiled-coil region" evidence="10">
    <location>
        <begin position="142"/>
        <end position="180"/>
    </location>
</feature>
<comment type="catalytic activity">
    <reaction evidence="1">
        <text>ATP + protein L-histidine = ADP + protein N-phospho-L-histidine.</text>
        <dbReference type="EC" id="2.7.13.3"/>
    </reaction>
</comment>
<gene>
    <name evidence="13" type="ORF">IXB50_20975</name>
</gene>
<dbReference type="InterPro" id="IPR036890">
    <property type="entry name" value="HATPase_C_sf"/>
</dbReference>
<dbReference type="Pfam" id="PF00072">
    <property type="entry name" value="Response_reg"/>
    <property type="match status" value="1"/>
</dbReference>
<keyword evidence="4" id="KW-0808">Transferase</keyword>
<comment type="caution">
    <text evidence="13">The sequence shown here is derived from an EMBL/GenBank/DDBJ whole genome shotgun (WGS) entry which is preliminary data.</text>
</comment>
<proteinExistence type="predicted"/>
<dbReference type="Gene3D" id="3.30.565.10">
    <property type="entry name" value="Histidine kinase-like ATPase, C-terminal domain"/>
    <property type="match status" value="1"/>
</dbReference>
<dbReference type="PROSITE" id="PS50109">
    <property type="entry name" value="HIS_KIN"/>
    <property type="match status" value="1"/>
</dbReference>
<evidence type="ECO:0000256" key="5">
    <source>
        <dbReference type="ARBA" id="ARBA00022741"/>
    </source>
</evidence>
<evidence type="ECO:0000256" key="7">
    <source>
        <dbReference type="ARBA" id="ARBA00022840"/>
    </source>
</evidence>
<evidence type="ECO:0000256" key="4">
    <source>
        <dbReference type="ARBA" id="ARBA00022679"/>
    </source>
</evidence>
<dbReference type="InterPro" id="IPR001789">
    <property type="entry name" value="Sig_transdc_resp-reg_receiver"/>
</dbReference>
<keyword evidence="6" id="KW-0418">Kinase</keyword>
<dbReference type="Gene3D" id="3.40.50.2300">
    <property type="match status" value="1"/>
</dbReference>
<dbReference type="InterPro" id="IPR005467">
    <property type="entry name" value="His_kinase_dom"/>
</dbReference>
<sequence length="474" mass="53585">MRDPMAELPRILLVDDNPTNLQILSEAIQQAGWTTLFATDGESAIEQAVYSPPDLILLDVMMPGINGFGVCQRLKANIHTQSIPIIFMTALSETVDKVQGLQLGAVDYITKPFQQDEVLARVNLHLKIYHLQQKLETQNTLLNQEIREKNIAEAQLHQLNQELENRVEVRTAELTEALQTIQRTQVQLVQSEKMSSLGQMVAGVAHEINNPVNFIYGNLRPAKEYFQELLALISHYQQEYSSPSQALQNHINEIELDFLQKDLLKLLDSLYIGADRIRQIVLSLRNFSRLDEADIKTVDIHEGIDSTLLILHHRLKASHNRPAIEIKKQYGDIPMVECYPSQLNQVFMNILANAIDAIEEYNQQRTIEDIQINPSKIRILTEVCNNDRVMIHITDNGPGILEKIREKLFNPFFTTKPVGKGTGLGLSISQQIVVKKHGGTITCDSTLGQDTTFTIDLPTRLLVPPDGMIQPKRL</sequence>
<evidence type="ECO:0000256" key="9">
    <source>
        <dbReference type="PROSITE-ProRule" id="PRU00169"/>
    </source>
</evidence>
<dbReference type="PANTHER" id="PTHR43065">
    <property type="entry name" value="SENSOR HISTIDINE KINASE"/>
    <property type="match status" value="1"/>
</dbReference>
<feature type="domain" description="Response regulatory" evidence="12">
    <location>
        <begin position="10"/>
        <end position="126"/>
    </location>
</feature>
<dbReference type="InterPro" id="IPR004358">
    <property type="entry name" value="Sig_transdc_His_kin-like_C"/>
</dbReference>
<dbReference type="CDD" id="cd00082">
    <property type="entry name" value="HisKA"/>
    <property type="match status" value="1"/>
</dbReference>
<feature type="domain" description="Histidine kinase" evidence="11">
    <location>
        <begin position="203"/>
        <end position="461"/>
    </location>
</feature>
<dbReference type="PRINTS" id="PR00344">
    <property type="entry name" value="BCTRLSENSOR"/>
</dbReference>
<dbReference type="PROSITE" id="PS50110">
    <property type="entry name" value="RESPONSE_REGULATORY"/>
    <property type="match status" value="1"/>
</dbReference>
<dbReference type="GO" id="GO:0000155">
    <property type="term" value="F:phosphorelay sensor kinase activity"/>
    <property type="evidence" value="ECO:0007669"/>
    <property type="project" value="InterPro"/>
</dbReference>
<dbReference type="SUPFAM" id="SSF47384">
    <property type="entry name" value="Homodimeric domain of signal transducing histidine kinase"/>
    <property type="match status" value="1"/>
</dbReference>
<reference evidence="13" key="1">
    <citation type="submission" date="2020-11" db="EMBL/GenBank/DDBJ databases">
        <authorList>
            <person name="Konstantinou D."/>
            <person name="Gkelis S."/>
            <person name="Popin R."/>
            <person name="Fewer D."/>
            <person name="Sivonen K."/>
        </authorList>
    </citation>
    <scope>NUCLEOTIDE SEQUENCE</scope>
    <source>
        <strain evidence="13">TAU-MAC 1115</strain>
    </source>
</reference>
<dbReference type="InterPro" id="IPR036097">
    <property type="entry name" value="HisK_dim/P_sf"/>
</dbReference>
<dbReference type="InterPro" id="IPR011006">
    <property type="entry name" value="CheY-like_superfamily"/>
</dbReference>
<dbReference type="SMART" id="SM00387">
    <property type="entry name" value="HATPase_c"/>
    <property type="match status" value="1"/>
</dbReference>
<evidence type="ECO:0000313" key="14">
    <source>
        <dbReference type="Proteomes" id="UP000717364"/>
    </source>
</evidence>
<keyword evidence="14" id="KW-1185">Reference proteome</keyword>
<evidence type="ECO:0000259" key="12">
    <source>
        <dbReference type="PROSITE" id="PS50110"/>
    </source>
</evidence>
<keyword evidence="5" id="KW-0547">Nucleotide-binding</keyword>
<dbReference type="CDD" id="cd19920">
    <property type="entry name" value="REC_PA4781-like"/>
    <property type="match status" value="1"/>
</dbReference>
<evidence type="ECO:0000256" key="1">
    <source>
        <dbReference type="ARBA" id="ARBA00000085"/>
    </source>
</evidence>
<dbReference type="SUPFAM" id="SSF55874">
    <property type="entry name" value="ATPase domain of HSP90 chaperone/DNA topoisomerase II/histidine kinase"/>
    <property type="match status" value="1"/>
</dbReference>
<dbReference type="EMBL" id="JADOES010000064">
    <property type="protein sequence ID" value="MBT9317896.1"/>
    <property type="molecule type" value="Genomic_DNA"/>
</dbReference>
<accession>A0A947DIW2</accession>
<dbReference type="InterPro" id="IPR003594">
    <property type="entry name" value="HATPase_dom"/>
</dbReference>
<dbReference type="SMART" id="SM00388">
    <property type="entry name" value="HisKA"/>
    <property type="match status" value="1"/>
</dbReference>
<evidence type="ECO:0000256" key="10">
    <source>
        <dbReference type="SAM" id="Coils"/>
    </source>
</evidence>
<dbReference type="EC" id="2.7.13.3" evidence="2"/>
<dbReference type="SUPFAM" id="SSF52172">
    <property type="entry name" value="CheY-like"/>
    <property type="match status" value="1"/>
</dbReference>